<evidence type="ECO:0000313" key="6">
    <source>
        <dbReference type="Proteomes" id="UP000254808"/>
    </source>
</evidence>
<name>A0A345UKX1_9BACT</name>
<proteinExistence type="inferred from homology"/>
<dbReference type="InterPro" id="IPR011199">
    <property type="entry name" value="Bacillithiol_biosynth_BshC"/>
</dbReference>
<evidence type="ECO:0000256" key="1">
    <source>
        <dbReference type="ARBA" id="ARBA00022598"/>
    </source>
</evidence>
<dbReference type="HAMAP" id="MF_01867">
    <property type="entry name" value="BshC"/>
    <property type="match status" value="1"/>
</dbReference>
<accession>A0A345UKX1</accession>
<comment type="similarity">
    <text evidence="2">Belongs to the BshC family.</text>
</comment>
<evidence type="ECO:0000259" key="4">
    <source>
        <dbReference type="Pfam" id="PF24850"/>
    </source>
</evidence>
<dbReference type="InterPro" id="IPR055399">
    <property type="entry name" value="CC_BshC"/>
</dbReference>
<organism evidence="5 6">
    <name type="scientific">Cyclonatronum proteinivorum</name>
    <dbReference type="NCBI Taxonomy" id="1457365"/>
    <lineage>
        <taxon>Bacteria</taxon>
        <taxon>Pseudomonadati</taxon>
        <taxon>Balneolota</taxon>
        <taxon>Balneolia</taxon>
        <taxon>Balneolales</taxon>
        <taxon>Cyclonatronaceae</taxon>
        <taxon>Cyclonatronum</taxon>
    </lineage>
</organism>
<dbReference type="NCBIfam" id="TIGR03998">
    <property type="entry name" value="thiol_BshC"/>
    <property type="match status" value="1"/>
</dbReference>
<dbReference type="EMBL" id="CP027806">
    <property type="protein sequence ID" value="AXJ01123.1"/>
    <property type="molecule type" value="Genomic_DNA"/>
</dbReference>
<keyword evidence="1 2" id="KW-0436">Ligase</keyword>
<dbReference type="AlphaFoldDB" id="A0A345UKX1"/>
<evidence type="ECO:0000259" key="3">
    <source>
        <dbReference type="Pfam" id="PF10079"/>
    </source>
</evidence>
<dbReference type="GO" id="GO:0016874">
    <property type="term" value="F:ligase activity"/>
    <property type="evidence" value="ECO:0007669"/>
    <property type="project" value="UniProtKB-UniRule"/>
</dbReference>
<dbReference type="InterPro" id="IPR055398">
    <property type="entry name" value="Rossmann-like_BshC"/>
</dbReference>
<dbReference type="PIRSF" id="PIRSF012535">
    <property type="entry name" value="UCP012535"/>
    <property type="match status" value="1"/>
</dbReference>
<dbReference type="Pfam" id="PF10079">
    <property type="entry name" value="Rossmann-like_BshC"/>
    <property type="match status" value="1"/>
</dbReference>
<sequence>MEFEAVSYRELGASALLTDYVEGQKALQSFYDPENPFDYSSFQSFTAKRFGKVSRENLVQFLLEYNQGFTAGKSTIESIQSLQSPNSYTIVTGQQACFLGGPAYSFYKTLTVIALSRYLKEKADLNIVPVFWIADEDHDHDEINHIYLPDFKANQSNRKFSFRSLGDLPFAAGDIKVNEEAERLLSEIGEASNKGSAYAESLEKLHDSWQSGKPWVKAFGAQMMQVFGRFGLVLAGSNHPKVKQLCRPVFEKVLTNPVVLRDELELTSAKLAQNWKAQVAVTDSLLFYHDPAMGRIKIPFSATGWKLPGRHESELFTEETVQNLPDSFFARLSPNALLRPVVQQYLLPNIAYAGGAAELAYHGQLKTFFRCFGLDLPVLLPRFSTTVVEQNICKTMAGMPFPLLSYKKREEELLKSVVLMSLSKDGLASPVRALEKWKAEHEKLYRQFFEGYAEPDSSLETSLNSSLKRAENAAEQFIAKVMREKKKKEKVAQKRILKVKEALFPSGVLQERTVGWAYYYSMYGDTLLDDFLNHLSEDTLQKIRFHHISYI</sequence>
<gene>
    <name evidence="2" type="primary">bshC</name>
    <name evidence="5" type="ORF">CYPRO_1873</name>
</gene>
<reference evidence="5 6" key="1">
    <citation type="submission" date="2018-03" db="EMBL/GenBank/DDBJ databases">
        <title>Phenotypic and genomic properties of Cyclonatronum proteinivorum gen. nov., sp. nov., a haloalkaliphilic bacteroidete from soda lakes possessing Na+-translocating rhodopsin.</title>
        <authorList>
            <person name="Toshchakov S.V."/>
            <person name="Korzhenkov A."/>
            <person name="Samarov N.I."/>
            <person name="Kublanov I.V."/>
            <person name="Muntyan M.S."/>
            <person name="Sorokin D.Y."/>
        </authorList>
    </citation>
    <scope>NUCLEOTIDE SEQUENCE [LARGE SCALE GENOMIC DNA]</scope>
    <source>
        <strain evidence="5 6">Omega</strain>
    </source>
</reference>
<evidence type="ECO:0000256" key="2">
    <source>
        <dbReference type="HAMAP-Rule" id="MF_01867"/>
    </source>
</evidence>
<feature type="domain" description="Bacillithiol biosynthesis BshC C-terminal coiled-coil" evidence="4">
    <location>
        <begin position="386"/>
        <end position="537"/>
    </location>
</feature>
<dbReference type="RefSeq" id="WP_164682663.1">
    <property type="nucleotide sequence ID" value="NZ_CP027806.1"/>
</dbReference>
<feature type="domain" description="Bacillithiol biosynthesis BshC N-terminal Rossmann-like" evidence="3">
    <location>
        <begin position="1"/>
        <end position="382"/>
    </location>
</feature>
<dbReference type="Pfam" id="PF24850">
    <property type="entry name" value="CC_BshC"/>
    <property type="match status" value="1"/>
</dbReference>
<dbReference type="EC" id="6.-.-.-" evidence="2"/>
<dbReference type="KEGG" id="cprv:CYPRO_1873"/>
<evidence type="ECO:0000313" key="5">
    <source>
        <dbReference type="EMBL" id="AXJ01123.1"/>
    </source>
</evidence>
<keyword evidence="6" id="KW-1185">Reference proteome</keyword>
<protein>
    <recommendedName>
        <fullName evidence="2">Putative cysteine ligase BshC</fullName>
        <ecNumber evidence="2">6.-.-.-</ecNumber>
    </recommendedName>
</protein>
<dbReference type="Proteomes" id="UP000254808">
    <property type="component" value="Chromosome"/>
</dbReference>